<reference evidence="2 4" key="1">
    <citation type="journal article" date="2014" name="Nat. Genet.">
        <title>Genome and transcriptome of the porcine whipworm Trichuris suis.</title>
        <authorList>
            <person name="Jex A.R."/>
            <person name="Nejsum P."/>
            <person name="Schwarz E.M."/>
            <person name="Hu L."/>
            <person name="Young N.D."/>
            <person name="Hall R.S."/>
            <person name="Korhonen P.K."/>
            <person name="Liao S."/>
            <person name="Thamsborg S."/>
            <person name="Xia J."/>
            <person name="Xu P."/>
            <person name="Wang S."/>
            <person name="Scheerlinck J.P."/>
            <person name="Hofmann A."/>
            <person name="Sternberg P.W."/>
            <person name="Wang J."/>
            <person name="Gasser R.B."/>
        </authorList>
    </citation>
    <scope>NUCLEOTIDE SEQUENCE [LARGE SCALE GENOMIC DNA]</scope>
    <source>
        <strain evidence="3">DCEP-RM93F</strain>
        <strain evidence="2">DCEP-RM93M</strain>
    </source>
</reference>
<dbReference type="EMBL" id="KL367490">
    <property type="protein sequence ID" value="KFD70104.1"/>
    <property type="molecule type" value="Genomic_DNA"/>
</dbReference>
<evidence type="ECO:0000313" key="2">
    <source>
        <dbReference type="EMBL" id="KFD57005.1"/>
    </source>
</evidence>
<dbReference type="Proteomes" id="UP000030764">
    <property type="component" value="Unassembled WGS sequence"/>
</dbReference>
<dbReference type="AlphaFoldDB" id="A0A085MIF9"/>
<evidence type="ECO:0000256" key="1">
    <source>
        <dbReference type="SAM" id="MobiDB-lite"/>
    </source>
</evidence>
<feature type="region of interest" description="Disordered" evidence="1">
    <location>
        <begin position="128"/>
        <end position="154"/>
    </location>
</feature>
<proteinExistence type="predicted"/>
<protein>
    <recommendedName>
        <fullName evidence="5">Mos1 transposase HTH domain-containing protein</fullName>
    </recommendedName>
</protein>
<organism evidence="2 4">
    <name type="scientific">Trichuris suis</name>
    <name type="common">pig whipworm</name>
    <dbReference type="NCBI Taxonomy" id="68888"/>
    <lineage>
        <taxon>Eukaryota</taxon>
        <taxon>Metazoa</taxon>
        <taxon>Ecdysozoa</taxon>
        <taxon>Nematoda</taxon>
        <taxon>Enoplea</taxon>
        <taxon>Dorylaimia</taxon>
        <taxon>Trichinellida</taxon>
        <taxon>Trichuridae</taxon>
        <taxon>Trichuris</taxon>
    </lineage>
</organism>
<keyword evidence="4" id="KW-1185">Reference proteome</keyword>
<name>A0A085MIF9_9BILA</name>
<dbReference type="Proteomes" id="UP000030758">
    <property type="component" value="Unassembled WGS sequence"/>
</dbReference>
<feature type="compositionally biased region" description="Basic and acidic residues" evidence="1">
    <location>
        <begin position="140"/>
        <end position="154"/>
    </location>
</feature>
<evidence type="ECO:0008006" key="5">
    <source>
        <dbReference type="Google" id="ProtNLM"/>
    </source>
</evidence>
<gene>
    <name evidence="2" type="ORF">M513_02262</name>
    <name evidence="3" type="ORF">M514_02262</name>
</gene>
<sequence length="154" mass="17989">MKAGSLPWIGCIDAEAFQQPTIIKALFRERVTGEEIHLRLLKVYKDDALFYPWVKFWIRSLAGAENPPMTNQGLVSQLKPPLTKMLQLWRKWFCRTEEPRLQKSWHGKSEGDLFGRVVTGDDLWSSRYDPESEQQNMQCKHTDSLRSVRARIEP</sequence>
<evidence type="ECO:0000313" key="4">
    <source>
        <dbReference type="Proteomes" id="UP000030764"/>
    </source>
</evidence>
<accession>A0A085MIF9</accession>
<dbReference type="EMBL" id="KL363191">
    <property type="protein sequence ID" value="KFD57005.1"/>
    <property type="molecule type" value="Genomic_DNA"/>
</dbReference>
<evidence type="ECO:0000313" key="3">
    <source>
        <dbReference type="EMBL" id="KFD70104.1"/>
    </source>
</evidence>